<sequence>MTDEEFLEKIEEIQTTHGTCPSCPAIYELGRFDEERHRNLLESAEKWEEKGEKGKSDESVD</sequence>
<gene>
    <name evidence="1" type="ORF">LCGC14_0739320</name>
</gene>
<comment type="caution">
    <text evidence="1">The sequence shown here is derived from an EMBL/GenBank/DDBJ whole genome shotgun (WGS) entry which is preliminary data.</text>
</comment>
<organism evidence="1">
    <name type="scientific">marine sediment metagenome</name>
    <dbReference type="NCBI Taxonomy" id="412755"/>
    <lineage>
        <taxon>unclassified sequences</taxon>
        <taxon>metagenomes</taxon>
        <taxon>ecological metagenomes</taxon>
    </lineage>
</organism>
<evidence type="ECO:0000313" key="1">
    <source>
        <dbReference type="EMBL" id="KKN39820.1"/>
    </source>
</evidence>
<accession>A0A0F9Q753</accession>
<reference evidence="1" key="1">
    <citation type="journal article" date="2015" name="Nature">
        <title>Complex archaea that bridge the gap between prokaryotes and eukaryotes.</title>
        <authorList>
            <person name="Spang A."/>
            <person name="Saw J.H."/>
            <person name="Jorgensen S.L."/>
            <person name="Zaremba-Niedzwiedzka K."/>
            <person name="Martijn J."/>
            <person name="Lind A.E."/>
            <person name="van Eijk R."/>
            <person name="Schleper C."/>
            <person name="Guy L."/>
            <person name="Ettema T.J."/>
        </authorList>
    </citation>
    <scope>NUCLEOTIDE SEQUENCE</scope>
</reference>
<protein>
    <submittedName>
        <fullName evidence="1">Uncharacterized protein</fullName>
    </submittedName>
</protein>
<name>A0A0F9Q753_9ZZZZ</name>
<proteinExistence type="predicted"/>
<dbReference type="EMBL" id="LAZR01001741">
    <property type="protein sequence ID" value="KKN39820.1"/>
    <property type="molecule type" value="Genomic_DNA"/>
</dbReference>
<dbReference type="AlphaFoldDB" id="A0A0F9Q753"/>